<evidence type="ECO:0000256" key="3">
    <source>
        <dbReference type="ARBA" id="ARBA00022723"/>
    </source>
</evidence>
<dbReference type="SUPFAM" id="SSF56214">
    <property type="entry name" value="4'-phosphopantetheinyl transferase"/>
    <property type="match status" value="1"/>
</dbReference>
<dbReference type="Proteomes" id="UP000004567">
    <property type="component" value="Unassembled WGS sequence"/>
</dbReference>
<dbReference type="InterPro" id="IPR002582">
    <property type="entry name" value="ACPS"/>
</dbReference>
<sequence length="123" mass="13574">MIKGIGIDITEIKRVQAAVNKHAQFIPKVLTPAEQAQLESLRGQRYWEYISSRFSLKESFSKAMGTGIGTQVGFQDVSFINNDLGRPEVFQSIFSGRAHASVSHTDQLVMTEVILEEGSDGNS</sequence>
<dbReference type="EC" id="2.7.8.7" evidence="8"/>
<keyword evidence="6 8" id="KW-0443">Lipid metabolism</keyword>
<comment type="catalytic activity">
    <reaction evidence="8">
        <text>apo-[ACP] + CoA = holo-[ACP] + adenosine 3',5'-bisphosphate + H(+)</text>
        <dbReference type="Rhea" id="RHEA:12068"/>
        <dbReference type="Rhea" id="RHEA-COMP:9685"/>
        <dbReference type="Rhea" id="RHEA-COMP:9690"/>
        <dbReference type="ChEBI" id="CHEBI:15378"/>
        <dbReference type="ChEBI" id="CHEBI:29999"/>
        <dbReference type="ChEBI" id="CHEBI:57287"/>
        <dbReference type="ChEBI" id="CHEBI:58343"/>
        <dbReference type="ChEBI" id="CHEBI:64479"/>
        <dbReference type="EC" id="2.7.8.7"/>
    </reaction>
</comment>
<dbReference type="Gene3D" id="3.90.470.20">
    <property type="entry name" value="4'-phosphopantetheinyl transferase domain"/>
    <property type="match status" value="1"/>
</dbReference>
<keyword evidence="3 8" id="KW-0479">Metal-binding</keyword>
<dbReference type="STRING" id="1144300.PS3_6719"/>
<evidence type="ECO:0000256" key="7">
    <source>
        <dbReference type="ARBA" id="ARBA00023160"/>
    </source>
</evidence>
<dbReference type="NCBIfam" id="TIGR00516">
    <property type="entry name" value="acpS"/>
    <property type="match status" value="1"/>
</dbReference>
<comment type="function">
    <text evidence="8">Transfers the 4'-phosphopantetheine moiety from coenzyme A to a Ser of acyl-carrier-protein.</text>
</comment>
<dbReference type="GO" id="GO:0008897">
    <property type="term" value="F:holo-[acyl-carrier-protein] synthase activity"/>
    <property type="evidence" value="ECO:0007669"/>
    <property type="project" value="UniProtKB-UniRule"/>
</dbReference>
<dbReference type="InterPro" id="IPR037143">
    <property type="entry name" value="4-PPantetheinyl_Trfase_dom_sf"/>
</dbReference>
<dbReference type="RefSeq" id="WP_007121693.1">
    <property type="nucleotide sequence ID" value="NZ_AICN01000007.1"/>
</dbReference>
<keyword evidence="5 8" id="KW-0460">Magnesium</keyword>
<dbReference type="HAMAP" id="MF_00101">
    <property type="entry name" value="AcpS"/>
    <property type="match status" value="1"/>
</dbReference>
<dbReference type="InterPro" id="IPR004568">
    <property type="entry name" value="Ppantetheine-prot_Trfase_dom"/>
</dbReference>
<evidence type="ECO:0000256" key="6">
    <source>
        <dbReference type="ARBA" id="ARBA00023098"/>
    </source>
</evidence>
<evidence type="ECO:0000256" key="1">
    <source>
        <dbReference type="ARBA" id="ARBA00022516"/>
    </source>
</evidence>
<comment type="caution">
    <text evidence="10">The sequence shown here is derived from an EMBL/GenBank/DDBJ whole genome shotgun (WGS) entry which is preliminary data.</text>
</comment>
<gene>
    <name evidence="8" type="primary">acpS</name>
    <name evidence="10" type="ORF">PS3_6719</name>
</gene>
<reference evidence="10 11" key="1">
    <citation type="journal article" date="2013" name="Genome Announc.">
        <title>Genome Sequence of Lactobacillus gastricus PS3, a Strain Isolated from Human Milk.</title>
        <authorList>
            <person name="Martin V."/>
            <person name="Cardenas N."/>
            <person name="Jimenez E."/>
            <person name="Maldonado A."/>
            <person name="Rodriguez J.M."/>
            <person name="Fernandez L."/>
        </authorList>
    </citation>
    <scope>NUCLEOTIDE SEQUENCE [LARGE SCALE GENOMIC DNA]</scope>
    <source>
        <strain evidence="10 11">PS3</strain>
    </source>
</reference>
<dbReference type="GO" id="GO:0006633">
    <property type="term" value="P:fatty acid biosynthetic process"/>
    <property type="evidence" value="ECO:0007669"/>
    <property type="project" value="UniProtKB-UniRule"/>
</dbReference>
<accession>H4GI09</accession>
<dbReference type="PATRIC" id="fig|1144300.3.peg.143"/>
<dbReference type="AlphaFoldDB" id="H4GI09"/>
<proteinExistence type="inferred from homology"/>
<evidence type="ECO:0000256" key="2">
    <source>
        <dbReference type="ARBA" id="ARBA00022679"/>
    </source>
</evidence>
<evidence type="ECO:0000256" key="5">
    <source>
        <dbReference type="ARBA" id="ARBA00022842"/>
    </source>
</evidence>
<dbReference type="NCBIfam" id="TIGR00556">
    <property type="entry name" value="pantethn_trn"/>
    <property type="match status" value="1"/>
</dbReference>
<keyword evidence="1 8" id="KW-0444">Lipid biosynthesis</keyword>
<comment type="cofactor">
    <cofactor evidence="8">
        <name>Mg(2+)</name>
        <dbReference type="ChEBI" id="CHEBI:18420"/>
    </cofactor>
</comment>
<keyword evidence="7 8" id="KW-0275">Fatty acid biosynthesis</keyword>
<dbReference type="OrthoDB" id="517356at2"/>
<evidence type="ECO:0000256" key="8">
    <source>
        <dbReference type="HAMAP-Rule" id="MF_00101"/>
    </source>
</evidence>
<keyword evidence="2 8" id="KW-0808">Transferase</keyword>
<name>H4GI09_9LACO</name>
<keyword evidence="8" id="KW-0963">Cytoplasm</keyword>
<feature type="binding site" evidence="8">
    <location>
        <position position="58"/>
    </location>
    <ligand>
        <name>Mg(2+)</name>
        <dbReference type="ChEBI" id="CHEBI:18420"/>
    </ligand>
</feature>
<evidence type="ECO:0000259" key="9">
    <source>
        <dbReference type="Pfam" id="PF01648"/>
    </source>
</evidence>
<organism evidence="10 11">
    <name type="scientific">Limosilactobacillus gastricus PS3</name>
    <dbReference type="NCBI Taxonomy" id="1144300"/>
    <lineage>
        <taxon>Bacteria</taxon>
        <taxon>Bacillati</taxon>
        <taxon>Bacillota</taxon>
        <taxon>Bacilli</taxon>
        <taxon>Lactobacillales</taxon>
        <taxon>Lactobacillaceae</taxon>
        <taxon>Limosilactobacillus</taxon>
    </lineage>
</organism>
<evidence type="ECO:0000313" key="11">
    <source>
        <dbReference type="Proteomes" id="UP000004567"/>
    </source>
</evidence>
<evidence type="ECO:0000313" key="10">
    <source>
        <dbReference type="EMBL" id="EHS87460.1"/>
    </source>
</evidence>
<protein>
    <recommendedName>
        <fullName evidence="8">Holo-[acyl-carrier-protein] synthase</fullName>
        <shortName evidence="8">Holo-ACP synthase</shortName>
        <ecNumber evidence="8">2.7.8.7</ecNumber>
    </recommendedName>
    <alternativeName>
        <fullName evidence="8">4'-phosphopantetheinyl transferase AcpS</fullName>
    </alternativeName>
</protein>
<feature type="binding site" evidence="8">
    <location>
        <position position="8"/>
    </location>
    <ligand>
        <name>Mg(2+)</name>
        <dbReference type="ChEBI" id="CHEBI:18420"/>
    </ligand>
</feature>
<dbReference type="InterPro" id="IPR008278">
    <property type="entry name" value="4-PPantetheinyl_Trfase_dom"/>
</dbReference>
<comment type="subcellular location">
    <subcellularLocation>
        <location evidence="8">Cytoplasm</location>
    </subcellularLocation>
</comment>
<dbReference type="EMBL" id="AICN01000007">
    <property type="protein sequence ID" value="EHS87460.1"/>
    <property type="molecule type" value="Genomic_DNA"/>
</dbReference>
<dbReference type="GO" id="GO:0005737">
    <property type="term" value="C:cytoplasm"/>
    <property type="evidence" value="ECO:0007669"/>
    <property type="project" value="UniProtKB-SubCell"/>
</dbReference>
<keyword evidence="4 8" id="KW-0276">Fatty acid metabolism</keyword>
<evidence type="ECO:0000256" key="4">
    <source>
        <dbReference type="ARBA" id="ARBA00022832"/>
    </source>
</evidence>
<comment type="similarity">
    <text evidence="8">Belongs to the P-Pant transferase superfamily. AcpS family.</text>
</comment>
<dbReference type="Pfam" id="PF01648">
    <property type="entry name" value="ACPS"/>
    <property type="match status" value="1"/>
</dbReference>
<feature type="domain" description="4'-phosphopantetheinyl transferase" evidence="9">
    <location>
        <begin position="4"/>
        <end position="103"/>
    </location>
</feature>
<dbReference type="GO" id="GO:0000287">
    <property type="term" value="F:magnesium ion binding"/>
    <property type="evidence" value="ECO:0007669"/>
    <property type="project" value="UniProtKB-UniRule"/>
</dbReference>